<comment type="caution">
    <text evidence="4">The sequence shown here is derived from an EMBL/GenBank/DDBJ whole genome shotgun (WGS) entry which is preliminary data.</text>
</comment>
<dbReference type="AlphaFoldDB" id="A0A419EQM1"/>
<dbReference type="PANTHER" id="PTHR37947">
    <property type="entry name" value="BLL2462 PROTEIN"/>
    <property type="match status" value="1"/>
</dbReference>
<feature type="domain" description="FHA" evidence="2">
    <location>
        <begin position="562"/>
        <end position="614"/>
    </location>
</feature>
<feature type="domain" description="VWFA" evidence="3">
    <location>
        <begin position="64"/>
        <end position="255"/>
    </location>
</feature>
<dbReference type="InterPro" id="IPR008984">
    <property type="entry name" value="SMAD_FHA_dom_sf"/>
</dbReference>
<evidence type="ECO:0000313" key="5">
    <source>
        <dbReference type="Proteomes" id="UP000285961"/>
    </source>
</evidence>
<dbReference type="Pfam" id="PF00498">
    <property type="entry name" value="FHA"/>
    <property type="match status" value="1"/>
</dbReference>
<dbReference type="Gene3D" id="3.40.50.410">
    <property type="entry name" value="von Willebrand factor, type A domain"/>
    <property type="match status" value="1"/>
</dbReference>
<dbReference type="PROSITE" id="PS50234">
    <property type="entry name" value="VWFA"/>
    <property type="match status" value="1"/>
</dbReference>
<dbReference type="CDD" id="cd00198">
    <property type="entry name" value="vWFA"/>
    <property type="match status" value="1"/>
</dbReference>
<reference evidence="4 5" key="1">
    <citation type="journal article" date="2017" name="ISME J.">
        <title>Energy and carbon metabolisms in a deep terrestrial subsurface fluid microbial community.</title>
        <authorList>
            <person name="Momper L."/>
            <person name="Jungbluth S.P."/>
            <person name="Lee M.D."/>
            <person name="Amend J.P."/>
        </authorList>
    </citation>
    <scope>NUCLEOTIDE SEQUENCE [LARGE SCALE GENOMIC DNA]</scope>
    <source>
        <strain evidence="4">SURF_17</strain>
    </source>
</reference>
<protein>
    <submittedName>
        <fullName evidence="4">VWA domain-containing protein</fullName>
    </submittedName>
</protein>
<dbReference type="CDD" id="cd00060">
    <property type="entry name" value="FHA"/>
    <property type="match status" value="1"/>
</dbReference>
<feature type="transmembrane region" description="Helical" evidence="1">
    <location>
        <begin position="496"/>
        <end position="518"/>
    </location>
</feature>
<dbReference type="InterPro" id="IPR000253">
    <property type="entry name" value="FHA_dom"/>
</dbReference>
<dbReference type="InterPro" id="IPR002035">
    <property type="entry name" value="VWF_A"/>
</dbReference>
<keyword evidence="1" id="KW-0812">Transmembrane</keyword>
<gene>
    <name evidence="4" type="ORF">C4532_17520</name>
</gene>
<evidence type="ECO:0000313" key="4">
    <source>
        <dbReference type="EMBL" id="RJP65531.1"/>
    </source>
</evidence>
<proteinExistence type="predicted"/>
<dbReference type="SMART" id="SM00240">
    <property type="entry name" value="FHA"/>
    <property type="match status" value="1"/>
</dbReference>
<dbReference type="Gene3D" id="2.60.200.20">
    <property type="match status" value="1"/>
</dbReference>
<sequence>MGGGGGLILAQFHSSPPSNYHSMSHAPREQRVKFSFLALTASLFFVVLLSQGVFAATRTEKNQDIVFLVDTSSSMRDIFDGVKKSIRDYVRQGQPGDNVVIISFAEKVELRIRQRISSDEDVKLIERELDKMEPTGDFTYITAALDRGMEELRTLASKDPTHLRTLVLMSDGKNNPPPDISEPLTFEEVLQRYPGLLKAADSSFYYLSLGKNPDPEVLSFMETVEGSSFETGKVTPETAKGKPPLALAQVFVEPVSIDLGAVFGPKATVTVSLAFFPARGNPSGRAIAISMSSRFRENPSWSTTIEVFPALIDCSAKPWTREIRLKIDSLHEGTLVGTVELKPVEGDALFIEPTEIPVTMMIRQPEMRVVQRESLDFGPIDPRRRFEQSRIITLVPNAAAAGEEIQVKQDIALPEGLTMNTRIERRGQARDIIITVESSDEFQPLHSMVIEGKVRLSGARHVIAFSKNDIEVRIKVRPPAARGRALVGLFSRVTSLLVPVLAVVVGVVVIGLAGYWLLRPRPESAFEGKLVLLHLKGKASEVSRTIAVNLNDIGKTLRRDSLTIGSSTDAGIVLPHKSVAAHHCDVYVSIDEGSKHICIEPVGDNSVIVNMQRIAEPTPLSDKDLVEIGAYTFRFENPHPFKQIVVKFLDGRILKGTPSSWDIDTEGFNLLPRDALPGSEEEIYVRFGDLKAVYFVRDFDGQIGKKIVSPSKQIRGTHLRLTFHDKEVMEGFTSEAYTASSPRFYFFPADQTGNTISLVVERMHLISLEEIMPQQRNA</sequence>
<evidence type="ECO:0000259" key="2">
    <source>
        <dbReference type="PROSITE" id="PS50006"/>
    </source>
</evidence>
<keyword evidence="1" id="KW-1133">Transmembrane helix</keyword>
<feature type="transmembrane region" description="Helical" evidence="1">
    <location>
        <begin position="34"/>
        <end position="54"/>
    </location>
</feature>
<evidence type="ECO:0000256" key="1">
    <source>
        <dbReference type="SAM" id="Phobius"/>
    </source>
</evidence>
<evidence type="ECO:0000259" key="3">
    <source>
        <dbReference type="PROSITE" id="PS50234"/>
    </source>
</evidence>
<dbReference type="Pfam" id="PF22478">
    <property type="entry name" value="DUF6982"/>
    <property type="match status" value="1"/>
</dbReference>
<keyword evidence="1" id="KW-0472">Membrane</keyword>
<dbReference type="PROSITE" id="PS50006">
    <property type="entry name" value="FHA_DOMAIN"/>
    <property type="match status" value="1"/>
</dbReference>
<dbReference type="EMBL" id="QZKI01000125">
    <property type="protein sequence ID" value="RJP65531.1"/>
    <property type="molecule type" value="Genomic_DNA"/>
</dbReference>
<dbReference type="Pfam" id="PF13519">
    <property type="entry name" value="VWA_2"/>
    <property type="match status" value="1"/>
</dbReference>
<accession>A0A419EQM1</accession>
<dbReference type="SUPFAM" id="SSF53300">
    <property type="entry name" value="vWA-like"/>
    <property type="match status" value="1"/>
</dbReference>
<dbReference type="PANTHER" id="PTHR37947:SF1">
    <property type="entry name" value="BLL2462 PROTEIN"/>
    <property type="match status" value="1"/>
</dbReference>
<dbReference type="InterPro" id="IPR036465">
    <property type="entry name" value="vWFA_dom_sf"/>
</dbReference>
<dbReference type="SMART" id="SM00327">
    <property type="entry name" value="VWA"/>
    <property type="match status" value="1"/>
</dbReference>
<dbReference type="SUPFAM" id="SSF49879">
    <property type="entry name" value="SMAD/FHA domain"/>
    <property type="match status" value="1"/>
</dbReference>
<dbReference type="Proteomes" id="UP000285961">
    <property type="component" value="Unassembled WGS sequence"/>
</dbReference>
<organism evidence="4 5">
    <name type="scientific">Candidatus Abyssobacteria bacterium SURF_17</name>
    <dbReference type="NCBI Taxonomy" id="2093361"/>
    <lineage>
        <taxon>Bacteria</taxon>
        <taxon>Pseudomonadati</taxon>
        <taxon>Candidatus Hydrogenedentota</taxon>
        <taxon>Candidatus Abyssobacteria</taxon>
    </lineage>
</organism>
<name>A0A419EQM1_9BACT</name>
<dbReference type="InterPro" id="IPR054251">
    <property type="entry name" value="DUF6982"/>
</dbReference>